<sequence>MRRLKQEVMFHLLVSLLASANLCLNRKAATAFATFTRPHNSGGQHLHHELTWRQRVRQVSVCLTLWAVTSRVLTDRSSCLWRGTPPQARLAPGLCTDVLRIM</sequence>
<dbReference type="Proteomes" id="UP001153269">
    <property type="component" value="Unassembled WGS sequence"/>
</dbReference>
<reference evidence="2" key="1">
    <citation type="submission" date="2020-03" db="EMBL/GenBank/DDBJ databases">
        <authorList>
            <person name="Weist P."/>
        </authorList>
    </citation>
    <scope>NUCLEOTIDE SEQUENCE</scope>
</reference>
<keyword evidence="1" id="KW-0732">Signal</keyword>
<keyword evidence="3" id="KW-1185">Reference proteome</keyword>
<feature type="chain" id="PRO_5040355057" description="Secreted protein" evidence="1">
    <location>
        <begin position="20"/>
        <end position="102"/>
    </location>
</feature>
<protein>
    <recommendedName>
        <fullName evidence="4">Secreted protein</fullName>
    </recommendedName>
</protein>
<proteinExistence type="predicted"/>
<name>A0A9N7U372_PLEPL</name>
<organism evidence="2 3">
    <name type="scientific">Pleuronectes platessa</name>
    <name type="common">European plaice</name>
    <dbReference type="NCBI Taxonomy" id="8262"/>
    <lineage>
        <taxon>Eukaryota</taxon>
        <taxon>Metazoa</taxon>
        <taxon>Chordata</taxon>
        <taxon>Craniata</taxon>
        <taxon>Vertebrata</taxon>
        <taxon>Euteleostomi</taxon>
        <taxon>Actinopterygii</taxon>
        <taxon>Neopterygii</taxon>
        <taxon>Teleostei</taxon>
        <taxon>Neoteleostei</taxon>
        <taxon>Acanthomorphata</taxon>
        <taxon>Carangaria</taxon>
        <taxon>Pleuronectiformes</taxon>
        <taxon>Pleuronectoidei</taxon>
        <taxon>Pleuronectidae</taxon>
        <taxon>Pleuronectes</taxon>
    </lineage>
</organism>
<evidence type="ECO:0000256" key="1">
    <source>
        <dbReference type="SAM" id="SignalP"/>
    </source>
</evidence>
<evidence type="ECO:0008006" key="4">
    <source>
        <dbReference type="Google" id="ProtNLM"/>
    </source>
</evidence>
<dbReference type="EMBL" id="CADEAL010000645">
    <property type="protein sequence ID" value="CAB1423267.1"/>
    <property type="molecule type" value="Genomic_DNA"/>
</dbReference>
<accession>A0A9N7U372</accession>
<gene>
    <name evidence="2" type="ORF">PLEPLA_LOCUS11185</name>
</gene>
<dbReference type="AlphaFoldDB" id="A0A9N7U372"/>
<comment type="caution">
    <text evidence="2">The sequence shown here is derived from an EMBL/GenBank/DDBJ whole genome shotgun (WGS) entry which is preliminary data.</text>
</comment>
<evidence type="ECO:0000313" key="2">
    <source>
        <dbReference type="EMBL" id="CAB1423267.1"/>
    </source>
</evidence>
<evidence type="ECO:0000313" key="3">
    <source>
        <dbReference type="Proteomes" id="UP001153269"/>
    </source>
</evidence>
<feature type="signal peptide" evidence="1">
    <location>
        <begin position="1"/>
        <end position="19"/>
    </location>
</feature>